<organism evidence="1 2">
    <name type="scientific">Streptomyces scabichelini</name>
    <dbReference type="NCBI Taxonomy" id="2711217"/>
    <lineage>
        <taxon>Bacteria</taxon>
        <taxon>Bacillati</taxon>
        <taxon>Actinomycetota</taxon>
        <taxon>Actinomycetes</taxon>
        <taxon>Kitasatosporales</taxon>
        <taxon>Streptomycetaceae</taxon>
        <taxon>Streptomyces</taxon>
    </lineage>
</organism>
<comment type="caution">
    <text evidence="1">The sequence shown here is derived from an EMBL/GenBank/DDBJ whole genome shotgun (WGS) entry which is preliminary data.</text>
</comment>
<reference evidence="1 2" key="1">
    <citation type="submission" date="2020-02" db="EMBL/GenBank/DDBJ databases">
        <title>Whole-genome analyses of novel actinobacteria.</title>
        <authorList>
            <person name="Sahin N."/>
            <person name="Gencbay T."/>
        </authorList>
    </citation>
    <scope>NUCLEOTIDE SEQUENCE [LARGE SCALE GENOMIC DNA]</scope>
    <source>
        <strain evidence="1 2">HC44</strain>
    </source>
</reference>
<sequence>MLLWDQEMRSARSEISELAPSLRLTVAVKTIEQTLTALQPPLSDSPASRIISDSLRVCQEAIESGTYFPAVPENLEEAVGNAIDDGPEPGATPLLMAVVNCFGHPEPGMGTEELFTVLSDCYQAVLEREQIEVVTPEAERQNLRCREAIRVQKEILNAARGNS</sequence>
<dbReference type="AlphaFoldDB" id="A0A6G4VE10"/>
<dbReference type="RefSeq" id="WP_165264604.1">
    <property type="nucleotide sequence ID" value="NZ_JAAKZY010000131.1"/>
</dbReference>
<evidence type="ECO:0000313" key="1">
    <source>
        <dbReference type="EMBL" id="NGO12211.1"/>
    </source>
</evidence>
<proteinExistence type="predicted"/>
<dbReference type="EMBL" id="JAAKZY010000131">
    <property type="protein sequence ID" value="NGO12211.1"/>
    <property type="molecule type" value="Genomic_DNA"/>
</dbReference>
<accession>A0A6G4VE10</accession>
<gene>
    <name evidence="1" type="ORF">G5C60_32555</name>
</gene>
<dbReference type="Proteomes" id="UP000472335">
    <property type="component" value="Unassembled WGS sequence"/>
</dbReference>
<protein>
    <submittedName>
        <fullName evidence="1">Uncharacterized protein</fullName>
    </submittedName>
</protein>
<keyword evidence="2" id="KW-1185">Reference proteome</keyword>
<evidence type="ECO:0000313" key="2">
    <source>
        <dbReference type="Proteomes" id="UP000472335"/>
    </source>
</evidence>
<name>A0A6G4VE10_9ACTN</name>